<evidence type="ECO:0000256" key="4">
    <source>
        <dbReference type="PIRSR" id="PIRSR001112-1"/>
    </source>
</evidence>
<accession>A0A558RD55</accession>
<feature type="active site" description="Proton acceptor" evidence="4">
    <location>
        <position position="386"/>
    </location>
</feature>
<keyword evidence="3 6" id="KW-0378">Hydrolase</keyword>
<dbReference type="AlphaFoldDB" id="A0A558RD55"/>
<feature type="domain" description="Epoxide hydrolase N-terminal" evidence="5">
    <location>
        <begin position="34"/>
        <end position="139"/>
    </location>
</feature>
<proteinExistence type="inferred from homology"/>
<dbReference type="EMBL" id="VNIM01000004">
    <property type="protein sequence ID" value="TVV77162.1"/>
    <property type="molecule type" value="Genomic_DNA"/>
</dbReference>
<protein>
    <submittedName>
        <fullName evidence="6">Epoxide hydrolase 1</fullName>
    </submittedName>
</protein>
<dbReference type="PANTHER" id="PTHR21661">
    <property type="entry name" value="EPOXIDE HYDROLASE 1-RELATED"/>
    <property type="match status" value="1"/>
</dbReference>
<feature type="active site" description="Nucleophile" evidence="4">
    <location>
        <position position="208"/>
    </location>
</feature>
<gene>
    <name evidence="6" type="ORF">FOY91_02210</name>
</gene>
<comment type="caution">
    <text evidence="6">The sequence shown here is derived from an EMBL/GenBank/DDBJ whole genome shotgun (WGS) entry which is preliminary data.</text>
</comment>
<dbReference type="PIRSF" id="PIRSF001112">
    <property type="entry name" value="Epoxide_hydrolase"/>
    <property type="match status" value="1"/>
</dbReference>
<sequence length="408" mass="45143">MPVLARRRLCHRRADPGGRRHRRVRLTDVADETIHPFTVAVADEALADLGRRLGHIRWPTPQTVSDWSQGVPIAAMRGLVDYWRDGYDWRACEARLNAIPQYRTTIDGLGIHFLHVRSPDPAALPLILTHGWPGSVLEFLKAIGPLTDPAAYGASGQQAFHVVAPSLPGYGFSDKPGESGWGVERIAAAWITLMRRLGYGRFVAQGGDWGAAVTTAIAMARPPECAAIHLNMPLVFPEAGDFANLTPAEQATVAAMTFYQEKDSGYAKLQGTRPQTVGYALADSPVGQAAWIYEKFHAWTDNDGPPESALTRDEMLDAITLYWLTNSAASSGRLYWESAEAFKAQRLELPVGVSIFPREIFRPSRRWAERSYPKLMYWNEPTKGGHFAAFEQPALFADELRACFGQLA</sequence>
<dbReference type="InterPro" id="IPR016292">
    <property type="entry name" value="Epoxide_hydrolase"/>
</dbReference>
<dbReference type="PRINTS" id="PR00412">
    <property type="entry name" value="EPOXHYDRLASE"/>
</dbReference>
<evidence type="ECO:0000313" key="7">
    <source>
        <dbReference type="Proteomes" id="UP000318681"/>
    </source>
</evidence>
<dbReference type="InterPro" id="IPR000639">
    <property type="entry name" value="Epox_hydrolase-like"/>
</dbReference>
<dbReference type="GO" id="GO:0004301">
    <property type="term" value="F:epoxide hydrolase activity"/>
    <property type="evidence" value="ECO:0007669"/>
    <property type="project" value="TreeGrafter"/>
</dbReference>
<dbReference type="Proteomes" id="UP000318681">
    <property type="component" value="Unassembled WGS sequence"/>
</dbReference>
<dbReference type="GO" id="GO:0097176">
    <property type="term" value="P:epoxide metabolic process"/>
    <property type="evidence" value="ECO:0007669"/>
    <property type="project" value="TreeGrafter"/>
</dbReference>
<dbReference type="PANTHER" id="PTHR21661:SF35">
    <property type="entry name" value="EPOXIDE HYDROLASE"/>
    <property type="match status" value="1"/>
</dbReference>
<organism evidence="6 7">
    <name type="scientific">Alterirhizorhabdus solaris</name>
    <dbReference type="NCBI Taxonomy" id="2529389"/>
    <lineage>
        <taxon>Bacteria</taxon>
        <taxon>Pseudomonadati</taxon>
        <taxon>Pseudomonadota</taxon>
        <taxon>Alphaproteobacteria</taxon>
        <taxon>Sphingomonadales</taxon>
        <taxon>Rhizorhabdaceae</taxon>
        <taxon>Alterirhizorhabdus</taxon>
    </lineage>
</organism>
<evidence type="ECO:0000256" key="2">
    <source>
        <dbReference type="ARBA" id="ARBA00022797"/>
    </source>
</evidence>
<reference evidence="6 7" key="1">
    <citation type="submission" date="2019-07" db="EMBL/GenBank/DDBJ databases">
        <title>Sphingomonas solaris sp. nov., isolated from a solar panel from Boston, Massachusetts.</title>
        <authorList>
            <person name="Tanner K."/>
            <person name="Pascual J."/>
            <person name="Mancuso C."/>
            <person name="Pereto J."/>
            <person name="Khalil A."/>
            <person name="Vilanova C."/>
        </authorList>
    </citation>
    <scope>NUCLEOTIDE SEQUENCE [LARGE SCALE GENOMIC DNA]</scope>
    <source>
        <strain evidence="6 7">R4DWN</strain>
    </source>
</reference>
<name>A0A558RD55_9SPHN</name>
<keyword evidence="2" id="KW-0058">Aromatic hydrocarbons catabolism</keyword>
<dbReference type="SUPFAM" id="SSF53474">
    <property type="entry name" value="alpha/beta-Hydrolases"/>
    <property type="match status" value="1"/>
</dbReference>
<evidence type="ECO:0000259" key="5">
    <source>
        <dbReference type="Pfam" id="PF06441"/>
    </source>
</evidence>
<evidence type="ECO:0000313" key="6">
    <source>
        <dbReference type="EMBL" id="TVV77162.1"/>
    </source>
</evidence>
<dbReference type="Pfam" id="PF06441">
    <property type="entry name" value="EHN"/>
    <property type="match status" value="1"/>
</dbReference>
<dbReference type="InterPro" id="IPR010497">
    <property type="entry name" value="Epoxide_hydro_N"/>
</dbReference>
<comment type="similarity">
    <text evidence="1">Belongs to the peptidase S33 family.</text>
</comment>
<evidence type="ECO:0000256" key="3">
    <source>
        <dbReference type="ARBA" id="ARBA00022801"/>
    </source>
</evidence>
<dbReference type="OrthoDB" id="27092at2"/>
<evidence type="ECO:0000256" key="1">
    <source>
        <dbReference type="ARBA" id="ARBA00010088"/>
    </source>
</evidence>
<feature type="active site" description="Proton donor" evidence="4">
    <location>
        <position position="335"/>
    </location>
</feature>
<keyword evidence="7" id="KW-1185">Reference proteome</keyword>
<dbReference type="InterPro" id="IPR029058">
    <property type="entry name" value="AB_hydrolase_fold"/>
</dbReference>
<dbReference type="Gene3D" id="3.40.50.1820">
    <property type="entry name" value="alpha/beta hydrolase"/>
    <property type="match status" value="1"/>
</dbReference>